<organism evidence="1">
    <name type="scientific">Neisseria gonorrhoeae</name>
    <dbReference type="NCBI Taxonomy" id="485"/>
    <lineage>
        <taxon>Bacteria</taxon>
        <taxon>Pseudomonadati</taxon>
        <taxon>Pseudomonadota</taxon>
        <taxon>Betaproteobacteria</taxon>
        <taxon>Neisseriales</taxon>
        <taxon>Neisseriaceae</taxon>
        <taxon>Neisseria</taxon>
    </lineage>
</organism>
<keyword evidence="1" id="KW-0255">Endonuclease</keyword>
<dbReference type="GO" id="GO:0015668">
    <property type="term" value="F:type III site-specific deoxyribonuclease activity"/>
    <property type="evidence" value="ECO:0007669"/>
    <property type="project" value="UniProtKB-EC"/>
</dbReference>
<accession>A0A378VXV6</accession>
<protein>
    <submittedName>
        <fullName evidence="1">Type III restriction-modification system endonuclease</fullName>
        <ecNumber evidence="1">3.1.21.5</ecNumber>
    </submittedName>
</protein>
<dbReference type="EC" id="3.1.21.5" evidence="1"/>
<name>A0A378VXV6_NEIGO</name>
<sequence>MSGFNYEKNQPHQMRAVSAVLGVFDGATPKYRTADENPELCLLQNNTQTIS</sequence>
<dbReference type="AlphaFoldDB" id="A0A378VXV6"/>
<reference evidence="1" key="1">
    <citation type="submission" date="2018-06" db="EMBL/GenBank/DDBJ databases">
        <authorList>
            <consortium name="Pathogen Informatics"/>
            <person name="Doyle S."/>
        </authorList>
    </citation>
    <scope>NUCLEOTIDE SEQUENCE [LARGE SCALE GENOMIC DNA]</scope>
    <source>
        <strain evidence="1">NCTC11421</strain>
    </source>
</reference>
<dbReference type="EMBL" id="UGRI01000001">
    <property type="protein sequence ID" value="SUA24037.1"/>
    <property type="molecule type" value="Genomic_DNA"/>
</dbReference>
<evidence type="ECO:0000313" key="1">
    <source>
        <dbReference type="EMBL" id="SUA24037.1"/>
    </source>
</evidence>
<gene>
    <name evidence="1" type="ORF">NCTC11421_02027</name>
</gene>
<keyword evidence="1" id="KW-0540">Nuclease</keyword>
<proteinExistence type="predicted"/>
<keyword evidence="1" id="KW-0378">Hydrolase</keyword>